<dbReference type="AlphaFoldDB" id="A0A8E2FEK6"/>
<dbReference type="Pfam" id="PF03959">
    <property type="entry name" value="FSH1"/>
    <property type="match status" value="1"/>
</dbReference>
<name>A0A8E2FEK6_9PEZI</name>
<reference evidence="2 3" key="1">
    <citation type="journal article" date="2016" name="Nat. Commun.">
        <title>Ectomycorrhizal ecology is imprinted in the genome of the dominant symbiotic fungus Cenococcum geophilum.</title>
        <authorList>
            <consortium name="DOE Joint Genome Institute"/>
            <person name="Peter M."/>
            <person name="Kohler A."/>
            <person name="Ohm R.A."/>
            <person name="Kuo A."/>
            <person name="Krutzmann J."/>
            <person name="Morin E."/>
            <person name="Arend M."/>
            <person name="Barry K.W."/>
            <person name="Binder M."/>
            <person name="Choi C."/>
            <person name="Clum A."/>
            <person name="Copeland A."/>
            <person name="Grisel N."/>
            <person name="Haridas S."/>
            <person name="Kipfer T."/>
            <person name="LaButti K."/>
            <person name="Lindquist E."/>
            <person name="Lipzen A."/>
            <person name="Maire R."/>
            <person name="Meier B."/>
            <person name="Mihaltcheva S."/>
            <person name="Molinier V."/>
            <person name="Murat C."/>
            <person name="Poggeler S."/>
            <person name="Quandt C.A."/>
            <person name="Sperisen C."/>
            <person name="Tritt A."/>
            <person name="Tisserant E."/>
            <person name="Crous P.W."/>
            <person name="Henrissat B."/>
            <person name="Nehls U."/>
            <person name="Egli S."/>
            <person name="Spatafora J.W."/>
            <person name="Grigoriev I.V."/>
            <person name="Martin F.M."/>
        </authorList>
    </citation>
    <scope>NUCLEOTIDE SEQUENCE [LARGE SCALE GENOMIC DNA]</scope>
    <source>
        <strain evidence="2 3">CBS 207.34</strain>
    </source>
</reference>
<dbReference type="InterPro" id="IPR029058">
    <property type="entry name" value="AB_hydrolase_fold"/>
</dbReference>
<sequence>MRNQLDAFIRSVDPSHEFVFLDGEHECPKAQGIGDFIDGPTLCYNKAFGSYEIQSSLDHLEAFIATDGPFDDVLGFS</sequence>
<dbReference type="Proteomes" id="UP000250140">
    <property type="component" value="Unassembled WGS sequence"/>
</dbReference>
<dbReference type="Gene3D" id="3.40.50.1820">
    <property type="entry name" value="alpha/beta hydrolase"/>
    <property type="match status" value="1"/>
</dbReference>
<evidence type="ECO:0000259" key="1">
    <source>
        <dbReference type="Pfam" id="PF03959"/>
    </source>
</evidence>
<dbReference type="OrthoDB" id="2094269at2759"/>
<keyword evidence="3" id="KW-1185">Reference proteome</keyword>
<feature type="domain" description="Serine hydrolase" evidence="1">
    <location>
        <begin position="2"/>
        <end position="77"/>
    </location>
</feature>
<dbReference type="InterPro" id="IPR005645">
    <property type="entry name" value="FSH-like_dom"/>
</dbReference>
<protein>
    <recommendedName>
        <fullName evidence="1">Serine hydrolase domain-containing protein</fullName>
    </recommendedName>
</protein>
<organism evidence="2 3">
    <name type="scientific">Glonium stellatum</name>
    <dbReference type="NCBI Taxonomy" id="574774"/>
    <lineage>
        <taxon>Eukaryota</taxon>
        <taxon>Fungi</taxon>
        <taxon>Dikarya</taxon>
        <taxon>Ascomycota</taxon>
        <taxon>Pezizomycotina</taxon>
        <taxon>Dothideomycetes</taxon>
        <taxon>Pleosporomycetidae</taxon>
        <taxon>Gloniales</taxon>
        <taxon>Gloniaceae</taxon>
        <taxon>Glonium</taxon>
    </lineage>
</organism>
<proteinExistence type="predicted"/>
<accession>A0A8E2FEK6</accession>
<gene>
    <name evidence="2" type="ORF">AOQ84DRAFT_370337</name>
</gene>
<evidence type="ECO:0000313" key="2">
    <source>
        <dbReference type="EMBL" id="OCL15474.1"/>
    </source>
</evidence>
<evidence type="ECO:0000313" key="3">
    <source>
        <dbReference type="Proteomes" id="UP000250140"/>
    </source>
</evidence>
<dbReference type="EMBL" id="KV748444">
    <property type="protein sequence ID" value="OCL15474.1"/>
    <property type="molecule type" value="Genomic_DNA"/>
</dbReference>